<dbReference type="Proteomes" id="UP000530424">
    <property type="component" value="Unassembled WGS sequence"/>
</dbReference>
<accession>A0A853BW68</accession>
<evidence type="ECO:0000313" key="1">
    <source>
        <dbReference type="EMBL" id="NYI99304.1"/>
    </source>
</evidence>
<evidence type="ECO:0000313" key="2">
    <source>
        <dbReference type="Proteomes" id="UP000530424"/>
    </source>
</evidence>
<name>A0A853BW68_9ACTN</name>
<sequence>MTWTETHERTRILREVEAVATDDMSGAVPWRAEWAPYFAGPAGLVAALQSRWNRMVEAQLDERSGPDEVAETYARLRESHAGTLRILNDPTPPVDRLLRITGETRIPAHPRRRGLRFHGGPVLPSVR</sequence>
<keyword evidence="2" id="KW-1185">Reference proteome</keyword>
<dbReference type="AlphaFoldDB" id="A0A853BW68"/>
<gene>
    <name evidence="1" type="ORF">HNR19_000003</name>
</gene>
<reference evidence="1 2" key="1">
    <citation type="submission" date="2020-07" db="EMBL/GenBank/DDBJ databases">
        <title>Sequencing the genomes of 1000 actinobacteria strains.</title>
        <authorList>
            <person name="Klenk H.-P."/>
        </authorList>
    </citation>
    <scope>NUCLEOTIDE SEQUENCE [LARGE SCALE GENOMIC DNA]</scope>
    <source>
        <strain evidence="1 2">DSM 103833</strain>
    </source>
</reference>
<dbReference type="EMBL" id="JACCFP010000001">
    <property type="protein sequence ID" value="NYI99304.1"/>
    <property type="molecule type" value="Genomic_DNA"/>
</dbReference>
<proteinExistence type="predicted"/>
<dbReference type="RefSeq" id="WP_179665971.1">
    <property type="nucleotide sequence ID" value="NZ_JACCFP010000001.1"/>
</dbReference>
<protein>
    <submittedName>
        <fullName evidence="1">Uncharacterized protein</fullName>
    </submittedName>
</protein>
<organism evidence="1 2">
    <name type="scientific">Nocardioides thalensis</name>
    <dbReference type="NCBI Taxonomy" id="1914755"/>
    <lineage>
        <taxon>Bacteria</taxon>
        <taxon>Bacillati</taxon>
        <taxon>Actinomycetota</taxon>
        <taxon>Actinomycetes</taxon>
        <taxon>Propionibacteriales</taxon>
        <taxon>Nocardioidaceae</taxon>
        <taxon>Nocardioides</taxon>
    </lineage>
</organism>
<comment type="caution">
    <text evidence="1">The sequence shown here is derived from an EMBL/GenBank/DDBJ whole genome shotgun (WGS) entry which is preliminary data.</text>
</comment>